<dbReference type="InterPro" id="IPR050297">
    <property type="entry name" value="LipidA_mod_glycosyltrf_83"/>
</dbReference>
<keyword evidence="4 14" id="KW-0808">Transferase</keyword>
<dbReference type="Proteomes" id="UP000198612">
    <property type="component" value="Unassembled WGS sequence"/>
</dbReference>
<dbReference type="PANTHER" id="PTHR33908:SF3">
    <property type="entry name" value="UNDECAPRENYL PHOSPHATE-ALPHA-4-AMINO-4-DEOXY-L-ARABINOSE ARABINOSYL TRANSFERASE"/>
    <property type="match status" value="1"/>
</dbReference>
<evidence type="ECO:0000256" key="7">
    <source>
        <dbReference type="ARBA" id="ARBA00023136"/>
    </source>
</evidence>
<evidence type="ECO:0000256" key="5">
    <source>
        <dbReference type="ARBA" id="ARBA00022692"/>
    </source>
</evidence>
<reference evidence="10 18" key="3">
    <citation type="submission" date="2018-04" db="EMBL/GenBank/DDBJ databases">
        <title>Subsurface microbial communities from deep shales in Ohio and West Virginia, USA.</title>
        <authorList>
            <person name="Wrighton K."/>
        </authorList>
    </citation>
    <scope>NUCLEOTIDE SEQUENCE [LARGE SCALE GENOMIC DNA]</scope>
    <source>
        <strain evidence="10 18">MSL28</strain>
    </source>
</reference>
<evidence type="ECO:0000313" key="16">
    <source>
        <dbReference type="Proteomes" id="UP000198945"/>
    </source>
</evidence>
<keyword evidence="7 8" id="KW-0472">Membrane</keyword>
<dbReference type="OrthoDB" id="9815691at2"/>
<evidence type="ECO:0000256" key="2">
    <source>
        <dbReference type="ARBA" id="ARBA00022475"/>
    </source>
</evidence>
<feature type="transmembrane region" description="Helical" evidence="8">
    <location>
        <begin position="298"/>
        <end position="315"/>
    </location>
</feature>
<evidence type="ECO:0000256" key="8">
    <source>
        <dbReference type="SAM" id="Phobius"/>
    </source>
</evidence>
<feature type="domain" description="Glycosyltransferase RgtA/B/C/D-like" evidence="9">
    <location>
        <begin position="68"/>
        <end position="227"/>
    </location>
</feature>
<dbReference type="Pfam" id="PF13231">
    <property type="entry name" value="PMT_2"/>
    <property type="match status" value="1"/>
</dbReference>
<dbReference type="AlphaFoldDB" id="A0A1M7JVE8"/>
<evidence type="ECO:0000256" key="4">
    <source>
        <dbReference type="ARBA" id="ARBA00022679"/>
    </source>
</evidence>
<feature type="transmembrane region" description="Helical" evidence="8">
    <location>
        <begin position="166"/>
        <end position="182"/>
    </location>
</feature>
<feature type="transmembrane region" description="Helical" evidence="8">
    <location>
        <begin position="262"/>
        <end position="286"/>
    </location>
</feature>
<dbReference type="EMBL" id="FNEH01000004">
    <property type="protein sequence ID" value="SDI33484.1"/>
    <property type="molecule type" value="Genomic_DNA"/>
</dbReference>
<keyword evidence="6 8" id="KW-1133">Transmembrane helix</keyword>
<dbReference type="GO" id="GO:0016763">
    <property type="term" value="F:pentosyltransferase activity"/>
    <property type="evidence" value="ECO:0007669"/>
    <property type="project" value="TreeGrafter"/>
</dbReference>
<keyword evidence="3 14" id="KW-0328">Glycosyltransferase</keyword>
<gene>
    <name evidence="14" type="ORF">BY453_1113</name>
    <name evidence="10" type="ORF">C8C78_11366</name>
    <name evidence="11" type="ORF">SAMN04488598_1624</name>
    <name evidence="13" type="ORF">SAMN04515652_1593</name>
    <name evidence="12" type="ORF">SAMN04515654_104178</name>
</gene>
<feature type="transmembrane region" description="Helical" evidence="8">
    <location>
        <begin position="350"/>
        <end position="369"/>
    </location>
</feature>
<organism evidence="14 19">
    <name type="scientific">Halanaerobium congolense</name>
    <dbReference type="NCBI Taxonomy" id="54121"/>
    <lineage>
        <taxon>Bacteria</taxon>
        <taxon>Bacillati</taxon>
        <taxon>Bacillota</taxon>
        <taxon>Clostridia</taxon>
        <taxon>Halanaerobiales</taxon>
        <taxon>Halanaerobiaceae</taxon>
        <taxon>Halanaerobium</taxon>
    </lineage>
</organism>
<dbReference type="PANTHER" id="PTHR33908">
    <property type="entry name" value="MANNOSYLTRANSFERASE YKCB-RELATED"/>
    <property type="match status" value="1"/>
</dbReference>
<sequence length="531" mass="61699">MHFLKDGLKQNYIYLLILIIFSTILFVPSTFDRDLHYRDELRYTEVAREMSETGDYFVPHLGGEIYTDKPPFYFWVLILAKNIFGEYSAAAMAAPSIISAIIIILLTFYFAKSFLEKKYSFLAGIILATTLLFFSLSIFVRMDLLMMVFIVASLFSFFKAYQQQKHYLYLLFYLFMGIATAIKGPAGFLIPLVIIPGFLVWDNNLKELKQMKLFKGALIFISVILLWLIPAFIFGGREYIYSLVVLQTFGRAVDSFAHNEPFYYYFMTLPVTLLPWTLLLVSSFVYLFKYNENMSTELKFILSWFILPLILFSLFSGKLVFYLLPIYPAAAVLTAYLCRQVIAEQADKRFLVIPVLLTIVIITAAYFFVPENIEGYNLKQLLNPTFIFMIVSLLVFLPLYLKKKYLALVYLLTALMLIFSLNLSFLIVPLASQNYSKKPIAEELKILREERNIKNIAAYKFGQPETLAVYTDFFIQDVGSKNSLINYLQQNEEAVILISEDDWREIKDIFKQKKEVIYHSNDYNLIYHLAN</sequence>
<evidence type="ECO:0000313" key="12">
    <source>
        <dbReference type="EMBL" id="SDI33484.1"/>
    </source>
</evidence>
<feature type="transmembrane region" description="Helical" evidence="8">
    <location>
        <begin position="87"/>
        <end position="110"/>
    </location>
</feature>
<reference evidence="15 17" key="1">
    <citation type="submission" date="2016-10" db="EMBL/GenBank/DDBJ databases">
        <authorList>
            <person name="Varghese N."/>
            <person name="Submissions S."/>
        </authorList>
    </citation>
    <scope>NUCLEOTIDE SEQUENCE [LARGE SCALE GENOMIC DNA]</scope>
    <source>
        <strain evidence="11 17">WG2</strain>
        <strain evidence="13 15">WG5</strain>
    </source>
</reference>
<accession>A0A1M7JVE8</accession>
<dbReference type="GO" id="GO:0009103">
    <property type="term" value="P:lipopolysaccharide biosynthetic process"/>
    <property type="evidence" value="ECO:0007669"/>
    <property type="project" value="TreeGrafter"/>
</dbReference>
<dbReference type="Proteomes" id="UP000247389">
    <property type="component" value="Unassembled WGS sequence"/>
</dbReference>
<reference evidence="12 16" key="2">
    <citation type="submission" date="2016-10" db="EMBL/GenBank/DDBJ databases">
        <authorList>
            <person name="de Groot N.N."/>
        </authorList>
    </citation>
    <scope>NUCLEOTIDE SEQUENCE [LARGE SCALE GENOMIC DNA]</scope>
    <source>
        <strain evidence="12 16">WG7</strain>
    </source>
</reference>
<evidence type="ECO:0000313" key="15">
    <source>
        <dbReference type="Proteomes" id="UP000198612"/>
    </source>
</evidence>
<evidence type="ECO:0000313" key="14">
    <source>
        <dbReference type="EMBL" id="TDS31529.1"/>
    </source>
</evidence>
<feature type="transmembrane region" description="Helical" evidence="8">
    <location>
        <begin position="12"/>
        <end position="31"/>
    </location>
</feature>
<name>A0A1M7JVE8_9FIRM</name>
<dbReference type="InterPro" id="IPR038731">
    <property type="entry name" value="RgtA/B/C-like"/>
</dbReference>
<evidence type="ECO:0000313" key="19">
    <source>
        <dbReference type="Proteomes" id="UP000295758"/>
    </source>
</evidence>
<keyword evidence="2" id="KW-1003">Cell membrane</keyword>
<protein>
    <submittedName>
        <fullName evidence="14">Dolichyl-phosphate-mannose-protein mannosyltransferase</fullName>
    </submittedName>
</protein>
<evidence type="ECO:0000313" key="11">
    <source>
        <dbReference type="EMBL" id="SDG21192.1"/>
    </source>
</evidence>
<feature type="transmembrane region" description="Helical" evidence="8">
    <location>
        <begin position="408"/>
        <end position="431"/>
    </location>
</feature>
<dbReference type="GO" id="GO:0005886">
    <property type="term" value="C:plasma membrane"/>
    <property type="evidence" value="ECO:0007669"/>
    <property type="project" value="UniProtKB-SubCell"/>
</dbReference>
<evidence type="ECO:0000313" key="13">
    <source>
        <dbReference type="EMBL" id="SET27148.1"/>
    </source>
</evidence>
<keyword evidence="5 8" id="KW-0812">Transmembrane</keyword>
<dbReference type="GO" id="GO:0010041">
    <property type="term" value="P:response to iron(III) ion"/>
    <property type="evidence" value="ECO:0007669"/>
    <property type="project" value="TreeGrafter"/>
</dbReference>
<dbReference type="EMBL" id="FOHG01000059">
    <property type="protein sequence ID" value="SET27148.1"/>
    <property type="molecule type" value="Genomic_DNA"/>
</dbReference>
<dbReference type="EMBL" id="SOAA01000011">
    <property type="protein sequence ID" value="TDS31529.1"/>
    <property type="molecule type" value="Genomic_DNA"/>
</dbReference>
<comment type="subcellular location">
    <subcellularLocation>
        <location evidence="1">Cell membrane</location>
        <topology evidence="1">Multi-pass membrane protein</topology>
    </subcellularLocation>
</comment>
<evidence type="ECO:0000256" key="6">
    <source>
        <dbReference type="ARBA" id="ARBA00022989"/>
    </source>
</evidence>
<reference evidence="14 19" key="4">
    <citation type="submission" date="2019-03" db="EMBL/GenBank/DDBJ databases">
        <title>Deep subsurface shale carbon reservoir microbial communities from Ohio and West Virginia, USA.</title>
        <authorList>
            <person name="Wrighton K."/>
        </authorList>
    </citation>
    <scope>NUCLEOTIDE SEQUENCE [LARGE SCALE GENOMIC DNA]</scope>
    <source>
        <strain evidence="14 19">UTICA-S4D12</strain>
    </source>
</reference>
<dbReference type="EMBL" id="QICM01000013">
    <property type="protein sequence ID" value="PXV65620.1"/>
    <property type="molecule type" value="Genomic_DNA"/>
</dbReference>
<feature type="transmembrane region" description="Helical" evidence="8">
    <location>
        <begin position="217"/>
        <end position="236"/>
    </location>
</feature>
<dbReference type="Proteomes" id="UP000198945">
    <property type="component" value="Unassembled WGS sequence"/>
</dbReference>
<dbReference type="Proteomes" id="UP000295758">
    <property type="component" value="Unassembled WGS sequence"/>
</dbReference>
<evidence type="ECO:0000313" key="18">
    <source>
        <dbReference type="Proteomes" id="UP000247389"/>
    </source>
</evidence>
<dbReference type="RefSeq" id="WP_073157517.1">
    <property type="nucleotide sequence ID" value="NZ_FNBJ01000062.1"/>
</dbReference>
<feature type="transmembrane region" description="Helical" evidence="8">
    <location>
        <begin position="119"/>
        <end position="138"/>
    </location>
</feature>
<evidence type="ECO:0000256" key="1">
    <source>
        <dbReference type="ARBA" id="ARBA00004651"/>
    </source>
</evidence>
<evidence type="ECO:0000313" key="10">
    <source>
        <dbReference type="EMBL" id="PXV65620.1"/>
    </source>
</evidence>
<dbReference type="STRING" id="54121.SAMN04515653_103179"/>
<evidence type="ECO:0000259" key="9">
    <source>
        <dbReference type="Pfam" id="PF13231"/>
    </source>
</evidence>
<proteinExistence type="predicted"/>
<evidence type="ECO:0000313" key="17">
    <source>
        <dbReference type="Proteomes" id="UP000199519"/>
    </source>
</evidence>
<feature type="transmembrane region" description="Helical" evidence="8">
    <location>
        <begin position="381"/>
        <end position="401"/>
    </location>
</feature>
<keyword evidence="17" id="KW-1185">Reference proteome</keyword>
<dbReference type="Proteomes" id="UP000199519">
    <property type="component" value="Unassembled WGS sequence"/>
</dbReference>
<feature type="transmembrane region" description="Helical" evidence="8">
    <location>
        <begin position="321"/>
        <end position="338"/>
    </location>
</feature>
<dbReference type="EMBL" id="FNBJ01000062">
    <property type="protein sequence ID" value="SDG21192.1"/>
    <property type="molecule type" value="Genomic_DNA"/>
</dbReference>
<evidence type="ECO:0000256" key="3">
    <source>
        <dbReference type="ARBA" id="ARBA00022676"/>
    </source>
</evidence>